<dbReference type="EMBL" id="CP002085">
    <property type="protein sequence ID" value="ADK83720.1"/>
    <property type="molecule type" value="Genomic_DNA"/>
</dbReference>
<evidence type="ECO:0000313" key="14">
    <source>
        <dbReference type="Proteomes" id="UP000009047"/>
    </source>
</evidence>
<dbReference type="AlphaFoldDB" id="E1QDT4"/>
<dbReference type="NCBIfam" id="NF003811">
    <property type="entry name" value="PRK05402.1"/>
    <property type="match status" value="1"/>
</dbReference>
<evidence type="ECO:0000256" key="7">
    <source>
        <dbReference type="ARBA" id="ARBA00022679"/>
    </source>
</evidence>
<dbReference type="InterPro" id="IPR037439">
    <property type="entry name" value="Branching_enzy"/>
</dbReference>
<dbReference type="InterPro" id="IPR006407">
    <property type="entry name" value="GlgB"/>
</dbReference>
<comment type="subunit">
    <text evidence="10">Monomer.</text>
</comment>
<dbReference type="UniPathway" id="UPA00164"/>
<dbReference type="EC" id="2.4.1.18" evidence="10"/>
<dbReference type="GO" id="GO:0005829">
    <property type="term" value="C:cytosol"/>
    <property type="evidence" value="ECO:0007669"/>
    <property type="project" value="TreeGrafter"/>
</dbReference>
<comment type="pathway">
    <text evidence="3 10">Glycan biosynthesis; glycogen biosynthesis.</text>
</comment>
<keyword evidence="8 10" id="KW-0320">Glycogen biosynthesis</keyword>
<evidence type="ECO:0000256" key="4">
    <source>
        <dbReference type="ARBA" id="ARBA00009000"/>
    </source>
</evidence>
<comment type="catalytic activity">
    <reaction evidence="1 10">
        <text>Transfers a segment of a (1-&gt;4)-alpha-D-glucan chain to a primary hydroxy group in a similar glucan chain.</text>
        <dbReference type="EC" id="2.4.1.18"/>
    </reaction>
</comment>
<protein>
    <recommendedName>
        <fullName evidence="10">1,4-alpha-glucan branching enzyme GlgB</fullName>
        <ecNumber evidence="10">2.4.1.18</ecNumber>
    </recommendedName>
    <alternativeName>
        <fullName evidence="10">1,4-alpha-D-glucan:1,4-alpha-D-glucan 6-glucosyl-transferase</fullName>
    </alternativeName>
    <alternativeName>
        <fullName evidence="10">Alpha-(1-&gt;4)-glucan branching enzyme</fullName>
    </alternativeName>
    <alternativeName>
        <fullName evidence="10">Glycogen branching enzyme</fullName>
        <shortName evidence="10">BE</shortName>
    </alternativeName>
</protein>
<dbReference type="InterPro" id="IPR013780">
    <property type="entry name" value="Glyco_hydro_b"/>
</dbReference>
<dbReference type="Gene3D" id="3.20.20.80">
    <property type="entry name" value="Glycosidases"/>
    <property type="match status" value="1"/>
</dbReference>
<dbReference type="Gene3D" id="2.60.40.10">
    <property type="entry name" value="Immunoglobulins"/>
    <property type="match status" value="1"/>
</dbReference>
<evidence type="ECO:0000259" key="12">
    <source>
        <dbReference type="SMART" id="SM00642"/>
    </source>
</evidence>
<dbReference type="CAZy" id="GH13">
    <property type="family name" value="Glycoside Hydrolase Family 13"/>
</dbReference>
<evidence type="ECO:0000256" key="2">
    <source>
        <dbReference type="ARBA" id="ARBA00002953"/>
    </source>
</evidence>
<dbReference type="InterPro" id="IPR013783">
    <property type="entry name" value="Ig-like_fold"/>
</dbReference>
<keyword evidence="14" id="KW-1185">Reference proteome</keyword>
<dbReference type="InterPro" id="IPR006048">
    <property type="entry name" value="A-amylase/branching_C"/>
</dbReference>
<keyword evidence="7 10" id="KW-0808">Transferase</keyword>
<reference evidence="13 14" key="1">
    <citation type="journal article" date="2010" name="Stand. Genomic Sci.">
        <title>Complete genome sequence of Desulfarculus baarsii type strain (2st14).</title>
        <authorList>
            <person name="Sun H."/>
            <person name="Spring S."/>
            <person name="Lapidus A."/>
            <person name="Davenport K."/>
            <person name="Del Rio T.G."/>
            <person name="Tice H."/>
            <person name="Nolan M."/>
            <person name="Copeland A."/>
            <person name="Cheng J.F."/>
            <person name="Lucas S."/>
            <person name="Tapia R."/>
            <person name="Goodwin L."/>
            <person name="Pitluck S."/>
            <person name="Ivanova N."/>
            <person name="Pagani I."/>
            <person name="Mavromatis K."/>
            <person name="Ovchinnikova G."/>
            <person name="Pati A."/>
            <person name="Chen A."/>
            <person name="Palaniappan K."/>
            <person name="Hauser L."/>
            <person name="Chang Y.J."/>
            <person name="Jeffries C.D."/>
            <person name="Detter J.C."/>
            <person name="Han C."/>
            <person name="Rohde M."/>
            <person name="Brambilla E."/>
            <person name="Goker M."/>
            <person name="Woyke T."/>
            <person name="Bristow J."/>
            <person name="Eisen J.A."/>
            <person name="Markowitz V."/>
            <person name="Hugenholtz P."/>
            <person name="Kyrpides N.C."/>
            <person name="Klenk H.P."/>
            <person name="Land M."/>
        </authorList>
    </citation>
    <scope>NUCLEOTIDE SEQUENCE [LARGE SCALE GENOMIC DNA]</scope>
    <source>
        <strain evidence="14">ATCC 33931 / DSM 2075 / LMG 7858 / VKM B-1802 / 2st14</strain>
    </source>
</reference>
<evidence type="ECO:0000256" key="10">
    <source>
        <dbReference type="HAMAP-Rule" id="MF_00685"/>
    </source>
</evidence>
<dbReference type="Pfam" id="PF02922">
    <property type="entry name" value="CBM_48"/>
    <property type="match status" value="1"/>
</dbReference>
<evidence type="ECO:0000256" key="9">
    <source>
        <dbReference type="ARBA" id="ARBA00023277"/>
    </source>
</evidence>
<dbReference type="RefSeq" id="WP_013257176.1">
    <property type="nucleotide sequence ID" value="NC_014365.1"/>
</dbReference>
<dbReference type="FunFam" id="3.20.20.80:FF:000003">
    <property type="entry name" value="1,4-alpha-glucan branching enzyme GlgB"/>
    <property type="match status" value="1"/>
</dbReference>
<accession>E1QDT4</accession>
<comment type="function">
    <text evidence="2 10">Catalyzes the formation of the alpha-1,6-glucosidic linkages in glycogen by scission of a 1,4-alpha-linked oligosaccharide from growing alpha-1,4-glucan chains and the subsequent attachment of the oligosaccharide to the alpha-1,6 position.</text>
</comment>
<dbReference type="STRING" id="644282.Deba_0344"/>
<evidence type="ECO:0000256" key="3">
    <source>
        <dbReference type="ARBA" id="ARBA00004964"/>
    </source>
</evidence>
<keyword evidence="5 10" id="KW-0321">Glycogen metabolism</keyword>
<dbReference type="Pfam" id="PF02806">
    <property type="entry name" value="Alpha-amylase_C"/>
    <property type="match status" value="1"/>
</dbReference>
<dbReference type="CDD" id="cd11322">
    <property type="entry name" value="AmyAc_Glg_BE"/>
    <property type="match status" value="1"/>
</dbReference>
<evidence type="ECO:0000256" key="5">
    <source>
        <dbReference type="ARBA" id="ARBA00022600"/>
    </source>
</evidence>
<sequence>MTRGLLTEFDLHLFNEGSHSRLHAKMGAHPVADGCHFAVWAPNARSVHVIGDFNDWDKSAVAMELRGDSGIWEAFVKDARVGQRYKYHIRSRFKGYKVDKADPFGFYHEQSPATGSVIWPRAYEWGDAAWLKRRAKANAHREPMSIYELHLGSWRLKPEEGNRWLTYRELAPLLVDYCREMAYTHVEFMPVMEHPFGGSWGYQITGYFAPTSRYGSPQDFMYLVDTLHQAGIGVVLDWAPSHFPADEHGLKFFDGSHLFEHADPRQGHHPDWDSAIFNYGRNEVRSFLLSSAFFWLEFMHADALRVDAVASMIHLDYSRQPGQWIPNQYGGNENLEAISFLRRLNEDAYREIPGVQIIAEESTAWPMVSRPVYLGGLGFGFKWDMGWMNDVLKYMALDPVHRRYHQNDITFRSMYQYAENFVLPLSHDEVVHEKSTLIGKMPGDEWQKFANLRLLHGCMFAQPGKKLLFMGGELAQWREWDYETSLDWHLLQYPPHQGVQRWVADLNRFYAAEPAMHRLDCEPGGFQWVDCADADQSVLTFLRLDGQGRQVLAVFNFTPVPRHGYNIGVDVGGPWVEALNSDASQYGGSGLVNGPLVEAWPGQVHGRPYHLSLTLSPLALMLLRPAGQQ</sequence>
<dbReference type="InterPro" id="IPR017853">
    <property type="entry name" value="GH"/>
</dbReference>
<dbReference type="SUPFAM" id="SSF51445">
    <property type="entry name" value="(Trans)glycosidases"/>
    <property type="match status" value="1"/>
</dbReference>
<organism evidence="13 14">
    <name type="scientific">Desulfarculus baarsii (strain ATCC 33931 / DSM 2075 / LMG 7858 / VKM B-1802 / 2st14)</name>
    <dbReference type="NCBI Taxonomy" id="644282"/>
    <lineage>
        <taxon>Bacteria</taxon>
        <taxon>Pseudomonadati</taxon>
        <taxon>Thermodesulfobacteriota</taxon>
        <taxon>Desulfarculia</taxon>
        <taxon>Desulfarculales</taxon>
        <taxon>Desulfarculaceae</taxon>
        <taxon>Desulfarculus</taxon>
    </lineage>
</organism>
<dbReference type="InterPro" id="IPR006047">
    <property type="entry name" value="GH13_cat_dom"/>
</dbReference>
<dbReference type="CAZy" id="CBM48">
    <property type="family name" value="Carbohydrate-Binding Module Family 48"/>
</dbReference>
<dbReference type="SUPFAM" id="SSF51011">
    <property type="entry name" value="Glycosyl hydrolase domain"/>
    <property type="match status" value="1"/>
</dbReference>
<evidence type="ECO:0000256" key="8">
    <source>
        <dbReference type="ARBA" id="ARBA00023056"/>
    </source>
</evidence>
<feature type="domain" description="Glycosyl hydrolase family 13 catalytic" evidence="12">
    <location>
        <begin position="117"/>
        <end position="517"/>
    </location>
</feature>
<feature type="active site" description="Proton donor" evidence="10 11">
    <location>
        <position position="360"/>
    </location>
</feature>
<dbReference type="PIRSF" id="PIRSF000463">
    <property type="entry name" value="GlgB"/>
    <property type="match status" value="1"/>
</dbReference>
<dbReference type="NCBIfam" id="NF008967">
    <property type="entry name" value="PRK12313.1"/>
    <property type="match status" value="1"/>
</dbReference>
<comment type="similarity">
    <text evidence="4 10">Belongs to the glycosyl hydrolase 13 family. GlgB subfamily.</text>
</comment>
<dbReference type="eggNOG" id="COG0296">
    <property type="taxonomic scope" value="Bacteria"/>
</dbReference>
<feature type="active site" description="Nucleophile" evidence="10 11">
    <location>
        <position position="307"/>
    </location>
</feature>
<dbReference type="KEGG" id="dbr:Deba_0344"/>
<dbReference type="CDD" id="cd02855">
    <property type="entry name" value="E_set_GBE_prok_N"/>
    <property type="match status" value="1"/>
</dbReference>
<dbReference type="GO" id="GO:0043169">
    <property type="term" value="F:cation binding"/>
    <property type="evidence" value="ECO:0007669"/>
    <property type="project" value="InterPro"/>
</dbReference>
<dbReference type="PANTHER" id="PTHR43651:SF3">
    <property type="entry name" value="1,4-ALPHA-GLUCAN-BRANCHING ENZYME"/>
    <property type="match status" value="1"/>
</dbReference>
<evidence type="ECO:0000256" key="11">
    <source>
        <dbReference type="PIRSR" id="PIRSR000463-1"/>
    </source>
</evidence>
<keyword evidence="6 10" id="KW-0328">Glycosyltransferase</keyword>
<dbReference type="Proteomes" id="UP000009047">
    <property type="component" value="Chromosome"/>
</dbReference>
<dbReference type="HAMAP" id="MF_00685">
    <property type="entry name" value="GlgB"/>
    <property type="match status" value="1"/>
</dbReference>
<gene>
    <name evidence="10" type="primary">glgB</name>
    <name evidence="13" type="ordered locus">Deba_0344</name>
</gene>
<dbReference type="NCBIfam" id="TIGR01515">
    <property type="entry name" value="branching_enzym"/>
    <property type="match status" value="1"/>
</dbReference>
<dbReference type="FunFam" id="2.60.40.1180:FF:000002">
    <property type="entry name" value="1,4-alpha-glucan branching enzyme GlgB"/>
    <property type="match status" value="1"/>
</dbReference>
<dbReference type="GO" id="GO:0003844">
    <property type="term" value="F:1,4-alpha-glucan branching enzyme activity"/>
    <property type="evidence" value="ECO:0007669"/>
    <property type="project" value="UniProtKB-UniRule"/>
</dbReference>
<dbReference type="PANTHER" id="PTHR43651">
    <property type="entry name" value="1,4-ALPHA-GLUCAN-BRANCHING ENZYME"/>
    <property type="match status" value="1"/>
</dbReference>
<name>E1QDT4_DESB2</name>
<dbReference type="InterPro" id="IPR004193">
    <property type="entry name" value="Glyco_hydro_13_N"/>
</dbReference>
<dbReference type="InterPro" id="IPR044143">
    <property type="entry name" value="GlgB_N_E_set_prok"/>
</dbReference>
<evidence type="ECO:0000256" key="6">
    <source>
        <dbReference type="ARBA" id="ARBA00022676"/>
    </source>
</evidence>
<keyword evidence="9 10" id="KW-0119">Carbohydrate metabolism</keyword>
<evidence type="ECO:0000256" key="1">
    <source>
        <dbReference type="ARBA" id="ARBA00000826"/>
    </source>
</evidence>
<dbReference type="Gene3D" id="2.60.40.1180">
    <property type="entry name" value="Golgi alpha-mannosidase II"/>
    <property type="match status" value="1"/>
</dbReference>
<dbReference type="HOGENOM" id="CLU_004245_3_2_7"/>
<evidence type="ECO:0000313" key="13">
    <source>
        <dbReference type="EMBL" id="ADK83720.1"/>
    </source>
</evidence>
<proteinExistence type="inferred from homology"/>
<dbReference type="GO" id="GO:0004553">
    <property type="term" value="F:hydrolase activity, hydrolyzing O-glycosyl compounds"/>
    <property type="evidence" value="ECO:0007669"/>
    <property type="project" value="InterPro"/>
</dbReference>
<dbReference type="GO" id="GO:0005978">
    <property type="term" value="P:glycogen biosynthetic process"/>
    <property type="evidence" value="ECO:0007669"/>
    <property type="project" value="UniProtKB-UniRule"/>
</dbReference>
<dbReference type="SMART" id="SM00642">
    <property type="entry name" value="Aamy"/>
    <property type="match status" value="1"/>
</dbReference>